<dbReference type="Gene3D" id="3.40.50.300">
    <property type="entry name" value="P-loop containing nucleotide triphosphate hydrolases"/>
    <property type="match status" value="1"/>
</dbReference>
<evidence type="ECO:0000256" key="3">
    <source>
        <dbReference type="SAM" id="Phobius"/>
    </source>
</evidence>
<keyword evidence="3" id="KW-0472">Membrane</keyword>
<keyword evidence="3" id="KW-1133">Transmembrane helix</keyword>
<organism evidence="5 7">
    <name type="scientific">Gryllus longicercus</name>
    <dbReference type="NCBI Taxonomy" id="2509291"/>
    <lineage>
        <taxon>Eukaryota</taxon>
        <taxon>Metazoa</taxon>
        <taxon>Ecdysozoa</taxon>
        <taxon>Arthropoda</taxon>
        <taxon>Hexapoda</taxon>
        <taxon>Insecta</taxon>
        <taxon>Pterygota</taxon>
        <taxon>Neoptera</taxon>
        <taxon>Polyneoptera</taxon>
        <taxon>Orthoptera</taxon>
        <taxon>Ensifera</taxon>
        <taxon>Gryllidea</taxon>
        <taxon>Grylloidea</taxon>
        <taxon>Gryllidae</taxon>
        <taxon>Gryllinae</taxon>
        <taxon>Gryllus</taxon>
    </lineage>
</organism>
<proteinExistence type="predicted"/>
<dbReference type="InterPro" id="IPR050173">
    <property type="entry name" value="ABC_transporter_C-like"/>
</dbReference>
<dbReference type="PANTHER" id="PTHR24223:SF447">
    <property type="entry name" value="MULTIDRUG RESISTANCE-ASSOCIATED PROTEIN 5"/>
    <property type="match status" value="1"/>
</dbReference>
<keyword evidence="2" id="KW-0067">ATP-binding</keyword>
<accession>A0AAN9VM71</accession>
<feature type="transmembrane region" description="Helical" evidence="3">
    <location>
        <begin position="20"/>
        <end position="38"/>
    </location>
</feature>
<evidence type="ECO:0000256" key="1">
    <source>
        <dbReference type="ARBA" id="ARBA00022741"/>
    </source>
</evidence>
<dbReference type="SUPFAM" id="SSF52540">
    <property type="entry name" value="P-loop containing nucleoside triphosphate hydrolases"/>
    <property type="match status" value="1"/>
</dbReference>
<dbReference type="EMBL" id="JAZDUA010000105">
    <property type="protein sequence ID" value="KAK7867954.1"/>
    <property type="molecule type" value="Genomic_DNA"/>
</dbReference>
<reference evidence="5 7" key="1">
    <citation type="submission" date="2024-03" db="EMBL/GenBank/DDBJ databases">
        <title>The genome assembly and annotation of the cricket Gryllus longicercus Weissman &amp; Gray.</title>
        <authorList>
            <person name="Szrajer S."/>
            <person name="Gray D."/>
            <person name="Ylla G."/>
        </authorList>
    </citation>
    <scope>NUCLEOTIDE SEQUENCE [LARGE SCALE GENOMIC DNA]</scope>
    <source>
        <strain evidence="5">DAG 2021-001</strain>
        <tissue evidence="5">Whole body minus gut</tissue>
    </source>
</reference>
<evidence type="ECO:0000256" key="2">
    <source>
        <dbReference type="ARBA" id="ARBA00022840"/>
    </source>
</evidence>
<dbReference type="Proteomes" id="UP001378592">
    <property type="component" value="Unassembled WGS sequence"/>
</dbReference>
<dbReference type="InterPro" id="IPR003439">
    <property type="entry name" value="ABC_transporter-like_ATP-bd"/>
</dbReference>
<gene>
    <name evidence="6" type="ORF">R5R35_005296</name>
    <name evidence="5" type="ORF">R5R35_014802</name>
</gene>
<dbReference type="GO" id="GO:0005524">
    <property type="term" value="F:ATP binding"/>
    <property type="evidence" value="ECO:0007669"/>
    <property type="project" value="UniProtKB-KW"/>
</dbReference>
<dbReference type="InterPro" id="IPR003593">
    <property type="entry name" value="AAA+_ATPase"/>
</dbReference>
<dbReference type="EMBL" id="JAZDUA010000115">
    <property type="protein sequence ID" value="KAK7867604.1"/>
    <property type="molecule type" value="Genomic_DNA"/>
</dbReference>
<dbReference type="GO" id="GO:0016020">
    <property type="term" value="C:membrane"/>
    <property type="evidence" value="ECO:0007669"/>
    <property type="project" value="TreeGrafter"/>
</dbReference>
<dbReference type="PROSITE" id="PS50893">
    <property type="entry name" value="ABC_TRANSPORTER_2"/>
    <property type="match status" value="1"/>
</dbReference>
<protein>
    <recommendedName>
        <fullName evidence="4">ABC transporter domain-containing protein</fullName>
    </recommendedName>
</protein>
<dbReference type="GO" id="GO:0016887">
    <property type="term" value="F:ATP hydrolysis activity"/>
    <property type="evidence" value="ECO:0007669"/>
    <property type="project" value="InterPro"/>
</dbReference>
<dbReference type="GO" id="GO:0042626">
    <property type="term" value="F:ATPase-coupled transmembrane transporter activity"/>
    <property type="evidence" value="ECO:0007669"/>
    <property type="project" value="TreeGrafter"/>
</dbReference>
<name>A0AAN9VM71_9ORTH</name>
<sequence length="330" mass="37072">MCIKDDAKEWVFFFGGSNLYLIPTTISIFCAFLLGYILNNVTQTSTSMSSKFIVLGNHDATVRSIKPEDDSNLPYVMPNPFANGSIVFRDVKLEFWPDSQPSWRGLSFHVQSGEKIGILGLPGSGKTAIIGALYKLANLSQGSVYIGDVDIKTAPVDYVRSSIALVPQNPLMFSGTLRINIDPMHRYSLRELCESLEKVGIYQKIEDLPNLLETQTYYIEERLSVQERQLLYVAQAVLRDPKILILEEPIEPVGTKDMFKVLDVVEQLFHCTILVVAHNMKYAAKCDRIIIVKDGQVAEFDTPENLFRNPNSCFSQMLSTSAENLLETEV</sequence>
<evidence type="ECO:0000313" key="6">
    <source>
        <dbReference type="EMBL" id="KAK7867954.1"/>
    </source>
</evidence>
<dbReference type="AlphaFoldDB" id="A0AAN9VM71"/>
<evidence type="ECO:0000259" key="4">
    <source>
        <dbReference type="PROSITE" id="PS50893"/>
    </source>
</evidence>
<dbReference type="PANTHER" id="PTHR24223">
    <property type="entry name" value="ATP-BINDING CASSETTE SUB-FAMILY C"/>
    <property type="match status" value="1"/>
</dbReference>
<keyword evidence="1" id="KW-0547">Nucleotide-binding</keyword>
<evidence type="ECO:0000313" key="5">
    <source>
        <dbReference type="EMBL" id="KAK7867604.1"/>
    </source>
</evidence>
<dbReference type="SMART" id="SM00382">
    <property type="entry name" value="AAA"/>
    <property type="match status" value="1"/>
</dbReference>
<keyword evidence="7" id="KW-1185">Reference proteome</keyword>
<keyword evidence="3" id="KW-0812">Transmembrane</keyword>
<evidence type="ECO:0000313" key="7">
    <source>
        <dbReference type="Proteomes" id="UP001378592"/>
    </source>
</evidence>
<feature type="domain" description="ABC transporter" evidence="4">
    <location>
        <begin position="86"/>
        <end position="319"/>
    </location>
</feature>
<dbReference type="Pfam" id="PF00005">
    <property type="entry name" value="ABC_tran"/>
    <property type="match status" value="1"/>
</dbReference>
<comment type="caution">
    <text evidence="5">The sequence shown here is derived from an EMBL/GenBank/DDBJ whole genome shotgun (WGS) entry which is preliminary data.</text>
</comment>
<dbReference type="InterPro" id="IPR027417">
    <property type="entry name" value="P-loop_NTPase"/>
</dbReference>